<evidence type="ECO:0000313" key="4">
    <source>
        <dbReference type="Proteomes" id="UP000000768"/>
    </source>
</evidence>
<organism evidence="3 4">
    <name type="scientific">Sorghum bicolor</name>
    <name type="common">Sorghum</name>
    <name type="synonym">Sorghum vulgare</name>
    <dbReference type="NCBI Taxonomy" id="4558"/>
    <lineage>
        <taxon>Eukaryota</taxon>
        <taxon>Viridiplantae</taxon>
        <taxon>Streptophyta</taxon>
        <taxon>Embryophyta</taxon>
        <taxon>Tracheophyta</taxon>
        <taxon>Spermatophyta</taxon>
        <taxon>Magnoliopsida</taxon>
        <taxon>Liliopsida</taxon>
        <taxon>Poales</taxon>
        <taxon>Poaceae</taxon>
        <taxon>PACMAD clade</taxon>
        <taxon>Panicoideae</taxon>
        <taxon>Andropogonodae</taxon>
        <taxon>Andropogoneae</taxon>
        <taxon>Sorghinae</taxon>
        <taxon>Sorghum</taxon>
    </lineage>
</organism>
<evidence type="ECO:0000313" key="3">
    <source>
        <dbReference type="EMBL" id="OQU92306.1"/>
    </source>
</evidence>
<dbReference type="Proteomes" id="UP000000768">
    <property type="component" value="Chromosome 1"/>
</dbReference>
<keyword evidence="4" id="KW-1185">Reference proteome</keyword>
<protein>
    <submittedName>
        <fullName evidence="3">Uncharacterized protein</fullName>
    </submittedName>
</protein>
<feature type="coiled-coil region" evidence="1">
    <location>
        <begin position="99"/>
        <end position="126"/>
    </location>
</feature>
<keyword evidence="2" id="KW-0812">Transmembrane</keyword>
<keyword evidence="2" id="KW-1133">Transmembrane helix</keyword>
<reference evidence="3 4" key="1">
    <citation type="journal article" date="2009" name="Nature">
        <title>The Sorghum bicolor genome and the diversification of grasses.</title>
        <authorList>
            <person name="Paterson A.H."/>
            <person name="Bowers J.E."/>
            <person name="Bruggmann R."/>
            <person name="Dubchak I."/>
            <person name="Grimwood J."/>
            <person name="Gundlach H."/>
            <person name="Haberer G."/>
            <person name="Hellsten U."/>
            <person name="Mitros T."/>
            <person name="Poliakov A."/>
            <person name="Schmutz J."/>
            <person name="Spannagl M."/>
            <person name="Tang H."/>
            <person name="Wang X."/>
            <person name="Wicker T."/>
            <person name="Bharti A.K."/>
            <person name="Chapman J."/>
            <person name="Feltus F.A."/>
            <person name="Gowik U."/>
            <person name="Grigoriev I.V."/>
            <person name="Lyons E."/>
            <person name="Maher C.A."/>
            <person name="Martis M."/>
            <person name="Narechania A."/>
            <person name="Otillar R.P."/>
            <person name="Penning B.W."/>
            <person name="Salamov A.A."/>
            <person name="Wang Y."/>
            <person name="Zhang L."/>
            <person name="Carpita N.C."/>
            <person name="Freeling M."/>
            <person name="Gingle A.R."/>
            <person name="Hash C.T."/>
            <person name="Keller B."/>
            <person name="Klein P."/>
            <person name="Kresovich S."/>
            <person name="McCann M.C."/>
            <person name="Ming R."/>
            <person name="Peterson D.G."/>
            <person name="Mehboob-ur-Rahman"/>
            <person name="Ware D."/>
            <person name="Westhoff P."/>
            <person name="Mayer K.F."/>
            <person name="Messing J."/>
            <person name="Rokhsar D.S."/>
        </authorList>
    </citation>
    <scope>NUCLEOTIDE SEQUENCE [LARGE SCALE GENOMIC DNA]</scope>
    <source>
        <strain evidence="4">cv. BTx623</strain>
    </source>
</reference>
<feature type="transmembrane region" description="Helical" evidence="2">
    <location>
        <begin position="191"/>
        <end position="214"/>
    </location>
</feature>
<reference evidence="4" key="2">
    <citation type="journal article" date="2018" name="Plant J.">
        <title>The Sorghum bicolor reference genome: improved assembly, gene annotations, a transcriptome atlas, and signatures of genome organization.</title>
        <authorList>
            <person name="McCormick R.F."/>
            <person name="Truong S.K."/>
            <person name="Sreedasyam A."/>
            <person name="Jenkins J."/>
            <person name="Shu S."/>
            <person name="Sims D."/>
            <person name="Kennedy M."/>
            <person name="Amirebrahimi M."/>
            <person name="Weers B.D."/>
            <person name="McKinley B."/>
            <person name="Mattison A."/>
            <person name="Morishige D.T."/>
            <person name="Grimwood J."/>
            <person name="Schmutz J."/>
            <person name="Mullet J.E."/>
        </authorList>
    </citation>
    <scope>NUCLEOTIDE SEQUENCE [LARGE SCALE GENOMIC DNA]</scope>
    <source>
        <strain evidence="4">cv. BTx623</strain>
    </source>
</reference>
<accession>A0A1Z5S909</accession>
<proteinExistence type="predicted"/>
<name>A0A1Z5S909_SORBI</name>
<dbReference type="Gramene" id="OQU92306">
    <property type="protein sequence ID" value="OQU92306"/>
    <property type="gene ID" value="SORBI_3001G325850"/>
</dbReference>
<evidence type="ECO:0000256" key="1">
    <source>
        <dbReference type="SAM" id="Coils"/>
    </source>
</evidence>
<evidence type="ECO:0000256" key="2">
    <source>
        <dbReference type="SAM" id="Phobius"/>
    </source>
</evidence>
<sequence length="490" mass="56148">MASSPMLEREYFTDLIEEMEEEREYGIITKEMPRPTIVKYHDMVEKIWGWDKLLPKGISVSWSDYSTYLKEYHHRNVHAVTKAFDCVADCLMVSIKQCLDNEELLVSELKIRVKTEEERLLQMRKSRIVSFLIHKRACSVIHTAGCSFSDVFGAALLCIAKEADLMRELLGRGAHPVHDYLINQGRTMRMCALSLMNCTHTILFLPLLLCWYGMAKDAEMLCMWMHKNDKTVDFFDDPVPDEIGDSRLVRVSDVLNSHYKKQISGGEASNKRKMKEENLLDKIWDWEGLVPLYSDRYDDYSSHLEDKRNAYEFIAHASQNLQIASSAICKSCLKMEEEFLSMWKMSPVWCTLDDPFAVSTVVESCLIKERALSIYSTGVELCVPSTIAFVCITKEAELMCELLKQGAEHYDDIMQRSSVIRMCALGLVDITENQSIVSAAAMMDMANEANKMCAYMKKGNQLVTRLSESPELKRQLNPEKSLGCYDQHIA</sequence>
<keyword evidence="2" id="KW-0472">Membrane</keyword>
<dbReference type="OMA" id="SQISTCA"/>
<dbReference type="InParanoid" id="A0A1Z5S909"/>
<gene>
    <name evidence="3" type="ORF">SORBI_3001G325850</name>
</gene>
<dbReference type="EMBL" id="CM000760">
    <property type="protein sequence ID" value="OQU92306.1"/>
    <property type="molecule type" value="Genomic_DNA"/>
</dbReference>
<keyword evidence="1" id="KW-0175">Coiled coil</keyword>
<dbReference type="AlphaFoldDB" id="A0A1Z5S909"/>